<dbReference type="EMBL" id="ARZY01000014">
    <property type="protein sequence ID" value="EWH10234.1"/>
    <property type="molecule type" value="Genomic_DNA"/>
</dbReference>
<name>W7QBN2_9ALTE</name>
<accession>W7QBN2</accession>
<dbReference type="InterPro" id="IPR000843">
    <property type="entry name" value="HTH_LacI"/>
</dbReference>
<keyword evidence="7" id="KW-1185">Reference proteome</keyword>
<dbReference type="SUPFAM" id="SSF47413">
    <property type="entry name" value="lambda repressor-like DNA-binding domains"/>
    <property type="match status" value="1"/>
</dbReference>
<dbReference type="PROSITE" id="PS50932">
    <property type="entry name" value="HTH_LACI_2"/>
    <property type="match status" value="1"/>
</dbReference>
<dbReference type="Proteomes" id="UP000019276">
    <property type="component" value="Unassembled WGS sequence"/>
</dbReference>
<dbReference type="OrthoDB" id="9798934at2"/>
<dbReference type="Pfam" id="PF13377">
    <property type="entry name" value="Peripla_BP_3"/>
    <property type="match status" value="1"/>
</dbReference>
<organism evidence="6 7">
    <name type="scientific">Catenovulum agarivorans DS-2</name>
    <dbReference type="NCBI Taxonomy" id="1328313"/>
    <lineage>
        <taxon>Bacteria</taxon>
        <taxon>Pseudomonadati</taxon>
        <taxon>Pseudomonadota</taxon>
        <taxon>Gammaproteobacteria</taxon>
        <taxon>Alteromonadales</taxon>
        <taxon>Alteromonadaceae</taxon>
        <taxon>Catenovulum</taxon>
    </lineage>
</organism>
<dbReference type="InterPro" id="IPR010982">
    <property type="entry name" value="Lambda_DNA-bd_dom_sf"/>
</dbReference>
<feature type="domain" description="HTH cro/C1-type" evidence="5">
    <location>
        <begin position="2"/>
        <end position="46"/>
    </location>
</feature>
<keyword evidence="2" id="KW-0238">DNA-binding</keyword>
<feature type="domain" description="HTH lacI-type" evidence="4">
    <location>
        <begin position="2"/>
        <end position="56"/>
    </location>
</feature>
<sequence length="332" mass="35698">MITLKHVAELAGVSTSTVSRVVSGKDVVSKSVKDKVEKAIKKTGYIPNVNARALANKNSTSIGLVTPDLSLAFFGTLAAGVIDAADELGVTVDICNSRGKDQNNLNAVKTLIKRGFNNILLDESHCDESKILELCAEVPGLVLMNRFIPQIAERCVCVDNVTGGNMAASYLLDNLHNNIAFITSNSEIADPFDRIHGAKIVMAKHGIDTNNCLVAQAAPTIDGGKQAVLELLNKSDEFTAILAYNDNMAVGAMNELQDRGVRIPDEISVIGFDDLAISTVCRPALTTMHYPIREMADYAVKLSLDLTSSKKTLGTSHKFIPKLIERSSVSKI</sequence>
<dbReference type="SMART" id="SM00354">
    <property type="entry name" value="HTH_LACI"/>
    <property type="match status" value="1"/>
</dbReference>
<gene>
    <name evidence="6" type="ORF">DS2_09052</name>
</gene>
<dbReference type="eggNOG" id="COG1609">
    <property type="taxonomic scope" value="Bacteria"/>
</dbReference>
<dbReference type="CDD" id="cd01392">
    <property type="entry name" value="HTH_LacI"/>
    <property type="match status" value="1"/>
</dbReference>
<dbReference type="Gene3D" id="1.10.260.40">
    <property type="entry name" value="lambda repressor-like DNA-binding domains"/>
    <property type="match status" value="1"/>
</dbReference>
<protein>
    <submittedName>
        <fullName evidence="6">LacI family transcriptional regulator</fullName>
    </submittedName>
</protein>
<dbReference type="InterPro" id="IPR001387">
    <property type="entry name" value="Cro/C1-type_HTH"/>
</dbReference>
<dbReference type="Gene3D" id="3.40.50.2300">
    <property type="match status" value="2"/>
</dbReference>
<dbReference type="PROSITE" id="PS50943">
    <property type="entry name" value="HTH_CROC1"/>
    <property type="match status" value="1"/>
</dbReference>
<evidence type="ECO:0000313" key="6">
    <source>
        <dbReference type="EMBL" id="EWH10234.1"/>
    </source>
</evidence>
<dbReference type="CDD" id="cd06270">
    <property type="entry name" value="PBP1_GalS-like"/>
    <property type="match status" value="1"/>
</dbReference>
<evidence type="ECO:0000256" key="2">
    <source>
        <dbReference type="ARBA" id="ARBA00023125"/>
    </source>
</evidence>
<evidence type="ECO:0000256" key="3">
    <source>
        <dbReference type="ARBA" id="ARBA00023163"/>
    </source>
</evidence>
<dbReference type="RefSeq" id="WP_035014446.1">
    <property type="nucleotide sequence ID" value="NZ_ARZY01000014.1"/>
</dbReference>
<dbReference type="PANTHER" id="PTHR30146:SF109">
    <property type="entry name" value="HTH-TYPE TRANSCRIPTIONAL REGULATOR GALS"/>
    <property type="match status" value="1"/>
</dbReference>
<evidence type="ECO:0000256" key="1">
    <source>
        <dbReference type="ARBA" id="ARBA00023015"/>
    </source>
</evidence>
<evidence type="ECO:0000259" key="4">
    <source>
        <dbReference type="PROSITE" id="PS50932"/>
    </source>
</evidence>
<dbReference type="SUPFAM" id="SSF53822">
    <property type="entry name" value="Periplasmic binding protein-like I"/>
    <property type="match status" value="1"/>
</dbReference>
<dbReference type="STRING" id="1328313.DS2_09052"/>
<dbReference type="InterPro" id="IPR028082">
    <property type="entry name" value="Peripla_BP_I"/>
</dbReference>
<dbReference type="AlphaFoldDB" id="W7QBN2"/>
<evidence type="ECO:0000259" key="5">
    <source>
        <dbReference type="PROSITE" id="PS50943"/>
    </source>
</evidence>
<dbReference type="GO" id="GO:0003700">
    <property type="term" value="F:DNA-binding transcription factor activity"/>
    <property type="evidence" value="ECO:0007669"/>
    <property type="project" value="TreeGrafter"/>
</dbReference>
<keyword evidence="3" id="KW-0804">Transcription</keyword>
<comment type="caution">
    <text evidence="6">The sequence shown here is derived from an EMBL/GenBank/DDBJ whole genome shotgun (WGS) entry which is preliminary data.</text>
</comment>
<keyword evidence="1" id="KW-0805">Transcription regulation</keyword>
<proteinExistence type="predicted"/>
<evidence type="ECO:0000313" key="7">
    <source>
        <dbReference type="Proteomes" id="UP000019276"/>
    </source>
</evidence>
<dbReference type="InterPro" id="IPR046335">
    <property type="entry name" value="LacI/GalR-like_sensor"/>
</dbReference>
<dbReference type="PANTHER" id="PTHR30146">
    <property type="entry name" value="LACI-RELATED TRANSCRIPTIONAL REPRESSOR"/>
    <property type="match status" value="1"/>
</dbReference>
<dbReference type="GO" id="GO:0000976">
    <property type="term" value="F:transcription cis-regulatory region binding"/>
    <property type="evidence" value="ECO:0007669"/>
    <property type="project" value="TreeGrafter"/>
</dbReference>
<reference evidence="6 7" key="1">
    <citation type="journal article" date="2014" name="Genome Announc.">
        <title>Draft Genome Sequence of the Agar-Degrading Bacterium Catenovulum sp. Strain DS-2, Isolated from Intestines of Haliotis diversicolor.</title>
        <authorList>
            <person name="Shan D."/>
            <person name="Li X."/>
            <person name="Gu Z."/>
            <person name="Wei G."/>
            <person name="Gao Z."/>
            <person name="Shao Z."/>
        </authorList>
    </citation>
    <scope>NUCLEOTIDE SEQUENCE [LARGE SCALE GENOMIC DNA]</scope>
    <source>
        <strain evidence="6 7">DS-2</strain>
    </source>
</reference>
<dbReference type="Pfam" id="PF00356">
    <property type="entry name" value="LacI"/>
    <property type="match status" value="1"/>
</dbReference>